<accession>A0A6A5YAN8</accession>
<gene>
    <name evidence="2" type="ORF">BU24DRAFT_471647</name>
</gene>
<keyword evidence="3" id="KW-1185">Reference proteome</keyword>
<dbReference type="AlphaFoldDB" id="A0A6A5YAN8"/>
<evidence type="ECO:0008006" key="4">
    <source>
        <dbReference type="Google" id="ProtNLM"/>
    </source>
</evidence>
<feature type="region of interest" description="Disordered" evidence="1">
    <location>
        <begin position="1"/>
        <end position="24"/>
    </location>
</feature>
<organism evidence="2 3">
    <name type="scientific">Aaosphaeria arxii CBS 175.79</name>
    <dbReference type="NCBI Taxonomy" id="1450172"/>
    <lineage>
        <taxon>Eukaryota</taxon>
        <taxon>Fungi</taxon>
        <taxon>Dikarya</taxon>
        <taxon>Ascomycota</taxon>
        <taxon>Pezizomycotina</taxon>
        <taxon>Dothideomycetes</taxon>
        <taxon>Pleosporomycetidae</taxon>
        <taxon>Pleosporales</taxon>
        <taxon>Pleosporales incertae sedis</taxon>
        <taxon>Aaosphaeria</taxon>
    </lineage>
</organism>
<dbReference type="GeneID" id="54290100"/>
<evidence type="ECO:0000313" key="2">
    <source>
        <dbReference type="EMBL" id="KAF2022429.1"/>
    </source>
</evidence>
<evidence type="ECO:0000256" key="1">
    <source>
        <dbReference type="SAM" id="MobiDB-lite"/>
    </source>
</evidence>
<dbReference type="OrthoDB" id="3801338at2759"/>
<dbReference type="EMBL" id="ML978066">
    <property type="protein sequence ID" value="KAF2022429.1"/>
    <property type="molecule type" value="Genomic_DNA"/>
</dbReference>
<reference evidence="2" key="1">
    <citation type="journal article" date="2020" name="Stud. Mycol.">
        <title>101 Dothideomycetes genomes: a test case for predicting lifestyles and emergence of pathogens.</title>
        <authorList>
            <person name="Haridas S."/>
            <person name="Albert R."/>
            <person name="Binder M."/>
            <person name="Bloem J."/>
            <person name="Labutti K."/>
            <person name="Salamov A."/>
            <person name="Andreopoulos B."/>
            <person name="Baker S."/>
            <person name="Barry K."/>
            <person name="Bills G."/>
            <person name="Bluhm B."/>
            <person name="Cannon C."/>
            <person name="Castanera R."/>
            <person name="Culley D."/>
            <person name="Daum C."/>
            <person name="Ezra D."/>
            <person name="Gonzalez J."/>
            <person name="Henrissat B."/>
            <person name="Kuo A."/>
            <person name="Liang C."/>
            <person name="Lipzen A."/>
            <person name="Lutzoni F."/>
            <person name="Magnuson J."/>
            <person name="Mondo S."/>
            <person name="Nolan M."/>
            <person name="Ohm R."/>
            <person name="Pangilinan J."/>
            <person name="Park H.-J."/>
            <person name="Ramirez L."/>
            <person name="Alfaro M."/>
            <person name="Sun H."/>
            <person name="Tritt A."/>
            <person name="Yoshinaga Y."/>
            <person name="Zwiers L.-H."/>
            <person name="Turgeon B."/>
            <person name="Goodwin S."/>
            <person name="Spatafora J."/>
            <person name="Crous P."/>
            <person name="Grigoriev I."/>
        </authorList>
    </citation>
    <scope>NUCLEOTIDE SEQUENCE</scope>
    <source>
        <strain evidence="2">CBS 175.79</strain>
    </source>
</reference>
<name>A0A6A5YAN8_9PLEO</name>
<dbReference type="Proteomes" id="UP000799778">
    <property type="component" value="Unassembled WGS sequence"/>
</dbReference>
<protein>
    <recommendedName>
        <fullName evidence="4">BTB domain-containing protein</fullName>
    </recommendedName>
</protein>
<evidence type="ECO:0000313" key="3">
    <source>
        <dbReference type="Proteomes" id="UP000799778"/>
    </source>
</evidence>
<proteinExistence type="predicted"/>
<sequence length="239" mass="27731">MAKHNKNTSKAPSAPLPTKTHDPKQVVFQKLDDLRLMCPSERRGLANGPRVGIYIGDEKIMELPRRAAMAASAVLNTHLRKGMHVTNFRFKNTIPDANAVRFVLGDWLRESCTVAEEVDQIPSADTFSQNLKRLQAARLLGMDRYATHILIYHVDYLKTRLPTYEEILDVIKFRTSNRDPLYTAMINHLGWLLRRKYIPDPEEFESFLQLHDELRQSISKNCAYFEKRRQENVKSHKKN</sequence>
<dbReference type="RefSeq" id="XP_033390768.1">
    <property type="nucleotide sequence ID" value="XM_033532703.1"/>
</dbReference>